<evidence type="ECO:0000256" key="8">
    <source>
        <dbReference type="ARBA" id="ARBA00023133"/>
    </source>
</evidence>
<keyword evidence="9 12" id="KW-0472">Membrane</keyword>
<dbReference type="Pfam" id="PF02628">
    <property type="entry name" value="COX15-CtaA"/>
    <property type="match status" value="1"/>
</dbReference>
<dbReference type="InterPro" id="IPR023754">
    <property type="entry name" value="HemeA_Synthase_type2"/>
</dbReference>
<feature type="transmembrane region" description="Helical" evidence="12">
    <location>
        <begin position="194"/>
        <end position="212"/>
    </location>
</feature>
<evidence type="ECO:0000256" key="7">
    <source>
        <dbReference type="ARBA" id="ARBA00023004"/>
    </source>
</evidence>
<dbReference type="OrthoDB" id="1726137at2759"/>
<dbReference type="Proteomes" id="UP000256601">
    <property type="component" value="Unassembled WGS sequence"/>
</dbReference>
<dbReference type="GO" id="GO:0006784">
    <property type="term" value="P:heme A biosynthetic process"/>
    <property type="evidence" value="ECO:0007669"/>
    <property type="project" value="EnsemblFungi"/>
</dbReference>
<evidence type="ECO:0000313" key="15">
    <source>
        <dbReference type="Proteomes" id="UP000182444"/>
    </source>
</evidence>
<dbReference type="GO" id="GO:0016653">
    <property type="term" value="F:oxidoreductase activity, acting on NAD(P)H, heme protein as acceptor"/>
    <property type="evidence" value="ECO:0007669"/>
    <property type="project" value="TreeGrafter"/>
</dbReference>
<dbReference type="GeneID" id="2908472"/>
<comment type="catalytic activity">
    <reaction evidence="11">
        <text>Fe(II)-heme o + 2 A + H2O = Fe(II)-heme a + 2 AH2</text>
        <dbReference type="Rhea" id="RHEA:63388"/>
        <dbReference type="ChEBI" id="CHEBI:13193"/>
        <dbReference type="ChEBI" id="CHEBI:15377"/>
        <dbReference type="ChEBI" id="CHEBI:17499"/>
        <dbReference type="ChEBI" id="CHEBI:60530"/>
        <dbReference type="ChEBI" id="CHEBI:61715"/>
        <dbReference type="EC" id="1.17.99.9"/>
    </reaction>
    <physiologicalReaction direction="left-to-right" evidence="11">
        <dbReference type="Rhea" id="RHEA:63389"/>
    </physiologicalReaction>
</comment>
<reference evidence="14 16" key="2">
    <citation type="submission" date="2018-07" db="EMBL/GenBank/DDBJ databases">
        <title>Draft Genome Assemblies for Five Robust Yarrowia lipolytica Strains Exhibiting High Lipid Production and Pentose Sugar Utilization and Sugar Alcohol Secretion from Undetoxified Lignocellulosic Biomass Hydrolysates.</title>
        <authorList>
            <consortium name="DOE Joint Genome Institute"/>
            <person name="Walker C."/>
            <person name="Ryu S."/>
            <person name="Na H."/>
            <person name="Zane M."/>
            <person name="LaButti K."/>
            <person name="Lipzen A."/>
            <person name="Haridas S."/>
            <person name="Barry K."/>
            <person name="Grigoriev I.V."/>
            <person name="Quarterman J."/>
            <person name="Slininger P."/>
            <person name="Dien B."/>
            <person name="Trinh C.T."/>
        </authorList>
    </citation>
    <scope>NUCLEOTIDE SEQUENCE [LARGE SCALE GENOMIC DNA]</scope>
    <source>
        <strain evidence="14 16">YB392</strain>
    </source>
</reference>
<evidence type="ECO:0000256" key="4">
    <source>
        <dbReference type="ARBA" id="ARBA00022723"/>
    </source>
</evidence>
<dbReference type="EMBL" id="CP017558">
    <property type="protein sequence ID" value="AOW07654.1"/>
    <property type="molecule type" value="Genomic_DNA"/>
</dbReference>
<dbReference type="VEuPathDB" id="FungiDB:YALI1_F32002g"/>
<evidence type="ECO:0000313" key="13">
    <source>
        <dbReference type="EMBL" id="AOW07654.1"/>
    </source>
</evidence>
<evidence type="ECO:0000256" key="9">
    <source>
        <dbReference type="ARBA" id="ARBA00023136"/>
    </source>
</evidence>
<evidence type="ECO:0000313" key="16">
    <source>
        <dbReference type="Proteomes" id="UP000256601"/>
    </source>
</evidence>
<keyword evidence="3 12" id="KW-0812">Transmembrane</keyword>
<proteinExistence type="inferred from homology"/>
<keyword evidence="4" id="KW-0479">Metal-binding</keyword>
<dbReference type="AlphaFoldDB" id="A0A1H6PNH0"/>
<evidence type="ECO:0000256" key="5">
    <source>
        <dbReference type="ARBA" id="ARBA00022989"/>
    </source>
</evidence>
<feature type="transmembrane region" description="Helical" evidence="12">
    <location>
        <begin position="109"/>
        <end position="129"/>
    </location>
</feature>
<comment type="subcellular location">
    <subcellularLocation>
        <location evidence="2">Membrane</location>
        <topology evidence="2">Multi-pass membrane protein</topology>
    </subcellularLocation>
</comment>
<keyword evidence="5 12" id="KW-1133">Transmembrane helix</keyword>
<dbReference type="GO" id="GO:0005759">
    <property type="term" value="C:mitochondrial matrix"/>
    <property type="evidence" value="ECO:0007669"/>
    <property type="project" value="EnsemblFungi"/>
</dbReference>
<evidence type="ECO:0000256" key="1">
    <source>
        <dbReference type="ARBA" id="ARBA00001970"/>
    </source>
</evidence>
<dbReference type="HAMAP" id="MF_01665">
    <property type="entry name" value="HemeA_synth_type2"/>
    <property type="match status" value="1"/>
</dbReference>
<dbReference type="KEGG" id="yli:2908472"/>
<evidence type="ECO:0000256" key="2">
    <source>
        <dbReference type="ARBA" id="ARBA00004141"/>
    </source>
</evidence>
<accession>A0A1H6PNH0</accession>
<keyword evidence="8" id="KW-0350">Heme biosynthesis</keyword>
<reference evidence="13 15" key="1">
    <citation type="journal article" date="2016" name="PLoS ONE">
        <title>Sequence Assembly of Yarrowia lipolytica Strain W29/CLIB89 Shows Transposable Element Diversity.</title>
        <authorList>
            <person name="Magnan C."/>
            <person name="Yu J."/>
            <person name="Chang I."/>
            <person name="Jahn E."/>
            <person name="Kanomata Y."/>
            <person name="Wu J."/>
            <person name="Zeller M."/>
            <person name="Oakes M."/>
            <person name="Baldi P."/>
            <person name="Sandmeyer S."/>
        </authorList>
    </citation>
    <scope>NUCLEOTIDE SEQUENCE [LARGE SCALE GENOMIC DNA]</scope>
    <source>
        <strain evidence="13">CLIB89</strain>
        <strain evidence="15">CLIB89(W29)</strain>
    </source>
</reference>
<comment type="cofactor">
    <cofactor evidence="1">
        <name>heme b</name>
        <dbReference type="ChEBI" id="CHEBI:60344"/>
    </cofactor>
</comment>
<evidence type="ECO:0000256" key="3">
    <source>
        <dbReference type="ARBA" id="ARBA00022692"/>
    </source>
</evidence>
<protein>
    <submittedName>
        <fullName evidence="14">Cytochrome oxidase assembly protein-domain-containing protein</fullName>
    </submittedName>
</protein>
<dbReference type="eggNOG" id="KOG2725">
    <property type="taxonomic scope" value="Eukaryota"/>
</dbReference>
<evidence type="ECO:0000256" key="6">
    <source>
        <dbReference type="ARBA" id="ARBA00023002"/>
    </source>
</evidence>
<evidence type="ECO:0000256" key="11">
    <source>
        <dbReference type="ARBA" id="ARBA00048044"/>
    </source>
</evidence>
<feature type="transmembrane region" description="Helical" evidence="12">
    <location>
        <begin position="262"/>
        <end position="280"/>
    </location>
</feature>
<keyword evidence="7" id="KW-0408">Iron</keyword>
<comment type="pathway">
    <text evidence="10">Porphyrin-containing compound metabolism; heme A biosynthesis; heme A from heme O: step 1/1.</text>
</comment>
<sequence length="515" mass="56968">MLLARSRFYFNGNLAVLQAKTTAAKVASKTSALPALTLGRKVASVSRGGVLGALTRASAPRLDKTRQFSTVAALYQRSNVHVIKPRESDPNEDPKASPRKWPVNSSKWAGYWLIASAVSVFGIVVLGGLTRLTESGLSITEWKPVTGSLPPMSEADWIEEFDKYKDSPEFKLLNSNITLSEFKFIFWMEWAHRLWGRFIGLTFVLPAVYFVARKRVSPNIAGRLGVISILLGLQGAIGWWMVKSGLDNKFMETDNSHPRVSPYRLATHLGAAFVLYWAMLSTGVQVLRESRWIANPSSAVADFAKLNNPILKPFKRYTTVFCGLVFLTAMSGAFVAGLDAGMIYNTFPFMGEGIVPPKTELMDPLFAQKNDKSDLWWRNIFENPVTVQFDHRVLATTTFCASFALLLMSNRFKPFLPRKAFLACHSIMGIAMVQVTLGISTLIYLVPTPLAAAHQAGALALLSAAAYLGAQLKRPRVPFQNIVSRLHNASVVKNGFEEVAKNQYKRKTTKLPGSL</sequence>
<evidence type="ECO:0000256" key="12">
    <source>
        <dbReference type="SAM" id="Phobius"/>
    </source>
</evidence>
<dbReference type="EMBL" id="KZ858960">
    <property type="protein sequence ID" value="RDW27689.1"/>
    <property type="molecule type" value="Genomic_DNA"/>
</dbReference>
<dbReference type="GO" id="GO:0046872">
    <property type="term" value="F:metal ion binding"/>
    <property type="evidence" value="ECO:0007669"/>
    <property type="project" value="UniProtKB-KW"/>
</dbReference>
<evidence type="ECO:0000313" key="14">
    <source>
        <dbReference type="EMBL" id="RDW27689.1"/>
    </source>
</evidence>
<organism evidence="13 15">
    <name type="scientific">Yarrowia lipolytica</name>
    <name type="common">Candida lipolytica</name>
    <dbReference type="NCBI Taxonomy" id="4952"/>
    <lineage>
        <taxon>Eukaryota</taxon>
        <taxon>Fungi</taxon>
        <taxon>Dikarya</taxon>
        <taxon>Ascomycota</taxon>
        <taxon>Saccharomycotina</taxon>
        <taxon>Dipodascomycetes</taxon>
        <taxon>Dipodascales</taxon>
        <taxon>Dipodascales incertae sedis</taxon>
        <taxon>Yarrowia</taxon>
    </lineage>
</organism>
<dbReference type="VEuPathDB" id="FungiDB:YALI0_F24651g"/>
<feature type="transmembrane region" description="Helical" evidence="12">
    <location>
        <begin position="420"/>
        <end position="446"/>
    </location>
</feature>
<name>A0A1H6PNH0_YARLL</name>
<feature type="transmembrane region" description="Helical" evidence="12">
    <location>
        <begin position="391"/>
        <end position="408"/>
    </location>
</feature>
<dbReference type="InterPro" id="IPR003780">
    <property type="entry name" value="COX15/CtaA_fam"/>
</dbReference>
<dbReference type="Proteomes" id="UP000182444">
    <property type="component" value="Chromosome 1F"/>
</dbReference>
<dbReference type="PANTHER" id="PTHR23289:SF2">
    <property type="entry name" value="CYTOCHROME C OXIDASE ASSEMBLY PROTEIN COX15 HOMOLOG"/>
    <property type="match status" value="1"/>
</dbReference>
<dbReference type="RefSeq" id="XP_505837.1">
    <property type="nucleotide sequence ID" value="XM_505837.1"/>
</dbReference>
<dbReference type="GO" id="GO:0120547">
    <property type="term" value="F:heme A synthase activity"/>
    <property type="evidence" value="ECO:0007669"/>
    <property type="project" value="UniProtKB-EC"/>
</dbReference>
<keyword evidence="6" id="KW-0560">Oxidoreductase</keyword>
<feature type="transmembrane region" description="Helical" evidence="12">
    <location>
        <begin position="224"/>
        <end position="242"/>
    </location>
</feature>
<dbReference type="GO" id="GO:0051537">
    <property type="term" value="F:2 iron, 2 sulfur cluster binding"/>
    <property type="evidence" value="ECO:0007669"/>
    <property type="project" value="EnsemblFungi"/>
</dbReference>
<dbReference type="PANTHER" id="PTHR23289">
    <property type="entry name" value="CYTOCHROME C OXIDASE ASSEMBLY PROTEIN COX15"/>
    <property type="match status" value="1"/>
</dbReference>
<feature type="transmembrane region" description="Helical" evidence="12">
    <location>
        <begin position="317"/>
        <end position="338"/>
    </location>
</feature>
<feature type="transmembrane region" description="Helical" evidence="12">
    <location>
        <begin position="452"/>
        <end position="470"/>
    </location>
</feature>
<dbReference type="OMA" id="AFVCYSW"/>
<gene>
    <name evidence="14" type="ORF">B0I71DRAFT_128766</name>
    <name evidence="13" type="ORF">YALI1_F32002g</name>
</gene>
<evidence type="ECO:0000256" key="10">
    <source>
        <dbReference type="ARBA" id="ARBA00044501"/>
    </source>
</evidence>
<dbReference type="GO" id="GO:0005743">
    <property type="term" value="C:mitochondrial inner membrane"/>
    <property type="evidence" value="ECO:0007669"/>
    <property type="project" value="EnsemblFungi"/>
</dbReference>